<dbReference type="AlphaFoldDB" id="A0A6C0DJM8"/>
<dbReference type="EMBL" id="MN739626">
    <property type="protein sequence ID" value="QHT16763.1"/>
    <property type="molecule type" value="Genomic_DNA"/>
</dbReference>
<organism evidence="1">
    <name type="scientific">viral metagenome</name>
    <dbReference type="NCBI Taxonomy" id="1070528"/>
    <lineage>
        <taxon>unclassified sequences</taxon>
        <taxon>metagenomes</taxon>
        <taxon>organismal metagenomes</taxon>
    </lineage>
</organism>
<sequence>MQRASEPIKHLVNYNFGVVRSVLLGAGLCFAIEKENYWHIPVIWVFPSVYSGYQIFQNRDLVKGWIKA</sequence>
<reference evidence="1" key="1">
    <citation type="journal article" date="2020" name="Nature">
        <title>Giant virus diversity and host interactions through global metagenomics.</title>
        <authorList>
            <person name="Schulz F."/>
            <person name="Roux S."/>
            <person name="Paez-Espino D."/>
            <person name="Jungbluth S."/>
            <person name="Walsh D.A."/>
            <person name="Denef V.J."/>
            <person name="McMahon K.D."/>
            <person name="Konstantinidis K.T."/>
            <person name="Eloe-Fadrosh E.A."/>
            <person name="Kyrpides N.C."/>
            <person name="Woyke T."/>
        </authorList>
    </citation>
    <scope>NUCLEOTIDE SEQUENCE</scope>
    <source>
        <strain evidence="1">GVMAG-M-3300023174-189</strain>
    </source>
</reference>
<evidence type="ECO:0000313" key="1">
    <source>
        <dbReference type="EMBL" id="QHT16763.1"/>
    </source>
</evidence>
<name>A0A6C0DJM8_9ZZZZ</name>
<protein>
    <submittedName>
        <fullName evidence="1">Uncharacterized protein</fullName>
    </submittedName>
</protein>
<accession>A0A6C0DJM8</accession>
<proteinExistence type="predicted"/>